<organism evidence="4">
    <name type="scientific">uncultured Sphingomonas sp</name>
    <dbReference type="NCBI Taxonomy" id="158754"/>
    <lineage>
        <taxon>Bacteria</taxon>
        <taxon>Pseudomonadati</taxon>
        <taxon>Pseudomonadota</taxon>
        <taxon>Alphaproteobacteria</taxon>
        <taxon>Sphingomonadales</taxon>
        <taxon>Sphingomonadaceae</taxon>
        <taxon>Sphingomonas</taxon>
        <taxon>environmental samples</taxon>
    </lineage>
</organism>
<dbReference type="Gene3D" id="3.30.70.1070">
    <property type="entry name" value="Sporulation related repeat"/>
    <property type="match status" value="1"/>
</dbReference>
<dbReference type="SUPFAM" id="SSF110997">
    <property type="entry name" value="Sporulation related repeat"/>
    <property type="match status" value="1"/>
</dbReference>
<dbReference type="PROSITE" id="PS50005">
    <property type="entry name" value="TPR"/>
    <property type="match status" value="1"/>
</dbReference>
<dbReference type="EMBL" id="CADCWB010000189">
    <property type="protein sequence ID" value="CAA9526835.1"/>
    <property type="molecule type" value="Genomic_DNA"/>
</dbReference>
<feature type="chain" id="PRO_5026655318" description="SPOR domain-containing protein" evidence="2">
    <location>
        <begin position="24"/>
        <end position="440"/>
    </location>
</feature>
<dbReference type="InterPro" id="IPR011990">
    <property type="entry name" value="TPR-like_helical_dom_sf"/>
</dbReference>
<name>A0A6J4TP34_9SPHN</name>
<dbReference type="GO" id="GO:0042834">
    <property type="term" value="F:peptidoglycan binding"/>
    <property type="evidence" value="ECO:0007669"/>
    <property type="project" value="InterPro"/>
</dbReference>
<dbReference type="SUPFAM" id="SSF48452">
    <property type="entry name" value="TPR-like"/>
    <property type="match status" value="1"/>
</dbReference>
<reference evidence="4" key="1">
    <citation type="submission" date="2020-02" db="EMBL/GenBank/DDBJ databases">
        <authorList>
            <person name="Meier V. D."/>
        </authorList>
    </citation>
    <scope>NUCLEOTIDE SEQUENCE</scope>
    <source>
        <strain evidence="4">AVDCRST_MAG62</strain>
    </source>
</reference>
<feature type="repeat" description="TPR" evidence="1">
    <location>
        <begin position="74"/>
        <end position="107"/>
    </location>
</feature>
<accession>A0A6J4TP34</accession>
<dbReference type="Pfam" id="PF05036">
    <property type="entry name" value="SPOR"/>
    <property type="match status" value="1"/>
</dbReference>
<dbReference type="SMART" id="SM00028">
    <property type="entry name" value="TPR"/>
    <property type="match status" value="2"/>
</dbReference>
<dbReference type="Gene3D" id="1.25.40.10">
    <property type="entry name" value="Tetratricopeptide repeat domain"/>
    <property type="match status" value="1"/>
</dbReference>
<evidence type="ECO:0000259" key="3">
    <source>
        <dbReference type="PROSITE" id="PS51724"/>
    </source>
</evidence>
<sequence length="440" mass="45012">MNMLRATTGVTALAIAGMIAGCASPTTGLSANAKKIDAGEIGLGTRAQMALASGDVPGAVGFAERAVEKTPRDATFRILLGNSYLAGGRFASAEAAYRDALKLDPGQAAVALKLVLAQIAQGKNEAALSMLDQLRGSAEAADIGLAMALAGQPGNAIALLDEAARLPGADGRTRQNLALAHALAGDWDSARAIAGQDVPAAELDARIASWMQMAKPGQASTQIAALIGVTPAASDPGQPVRLALADSGQRLAAVEPVSQPAPQMQAQPEPAVQMAQAEPVSVPAVATVMNDPAFAAPAAPVAVAMADAPAPLPDMAQTLDSLRTEPVRASGSLPKVSELRRAAAVRFGKSKVVVQLGAYGSPKSLQQGWSKLAKRHGAMTRYTPTTARFQAPIGTVYRLSLKGFASDGEARRMCEQLKSAGAACFVRSVAGDTPIRMASL</sequence>
<protein>
    <recommendedName>
        <fullName evidence="3">SPOR domain-containing protein</fullName>
    </recommendedName>
</protein>
<keyword evidence="1" id="KW-0802">TPR repeat</keyword>
<feature type="signal peptide" evidence="2">
    <location>
        <begin position="1"/>
        <end position="23"/>
    </location>
</feature>
<evidence type="ECO:0000256" key="2">
    <source>
        <dbReference type="SAM" id="SignalP"/>
    </source>
</evidence>
<feature type="domain" description="SPOR" evidence="3">
    <location>
        <begin position="346"/>
        <end position="429"/>
    </location>
</feature>
<dbReference type="InterPro" id="IPR019734">
    <property type="entry name" value="TPR_rpt"/>
</dbReference>
<dbReference type="InterPro" id="IPR036680">
    <property type="entry name" value="SPOR-like_sf"/>
</dbReference>
<dbReference type="InterPro" id="IPR007730">
    <property type="entry name" value="SPOR-like_dom"/>
</dbReference>
<dbReference type="Pfam" id="PF13432">
    <property type="entry name" value="TPR_16"/>
    <property type="match status" value="1"/>
</dbReference>
<evidence type="ECO:0000313" key="4">
    <source>
        <dbReference type="EMBL" id="CAA9526835.1"/>
    </source>
</evidence>
<gene>
    <name evidence="4" type="ORF">AVDCRST_MAG62-1526</name>
</gene>
<keyword evidence="2" id="KW-0732">Signal</keyword>
<proteinExistence type="predicted"/>
<evidence type="ECO:0000256" key="1">
    <source>
        <dbReference type="PROSITE-ProRule" id="PRU00339"/>
    </source>
</evidence>
<dbReference type="AlphaFoldDB" id="A0A6J4TP34"/>
<dbReference type="PROSITE" id="PS51724">
    <property type="entry name" value="SPOR"/>
    <property type="match status" value="1"/>
</dbReference>
<dbReference type="PROSITE" id="PS51257">
    <property type="entry name" value="PROKAR_LIPOPROTEIN"/>
    <property type="match status" value="1"/>
</dbReference>